<dbReference type="RefSeq" id="WP_159456946.1">
    <property type="nucleotide sequence ID" value="NZ_FUHU01000038.1"/>
</dbReference>
<dbReference type="PROSITE" id="PS51459">
    <property type="entry name" value="FIDO"/>
    <property type="match status" value="1"/>
</dbReference>
<dbReference type="Proteomes" id="UP000195787">
    <property type="component" value="Unassembled WGS sequence"/>
</dbReference>
<sequence>MTPPGERPVIPAVPLTELRPARIAPEVLQSISVTSTEAALDDFVRARSQLVHSDAALEGGGLTLEQVQKVIADEPLPDADAFDVAQAVSLRDATVRLQELVASDTFSLTLDLSDELHRIVAELEAIDAGIRRWNSAVNADGKGATVNVRGQTFIGYRRDDLRVAADAMVSLVASLEHPVEQALNYAALATYLQMYFDGNKRTSRMMMQGHLLAHGYRAIVIPVEQEPAYVDAVAAMFTTGQMHSYVGFLAGLAAGRQ</sequence>
<dbReference type="InterPro" id="IPR003812">
    <property type="entry name" value="Fido"/>
</dbReference>
<dbReference type="SUPFAM" id="SSF140931">
    <property type="entry name" value="Fic-like"/>
    <property type="match status" value="1"/>
</dbReference>
<dbReference type="InterPro" id="IPR036597">
    <property type="entry name" value="Fido-like_dom_sf"/>
</dbReference>
<feature type="domain" description="Fido" evidence="1">
    <location>
        <begin position="108"/>
        <end position="251"/>
    </location>
</feature>
<dbReference type="OrthoDB" id="9807853at2"/>
<dbReference type="GeneID" id="303173288"/>
<dbReference type="AlphaFoldDB" id="A0A1R4G4R9"/>
<dbReference type="Gene3D" id="1.10.3290.10">
    <property type="entry name" value="Fido-like domain"/>
    <property type="match status" value="1"/>
</dbReference>
<organism evidence="2 3">
    <name type="scientific">Agrococcus casei LMG 22410</name>
    <dbReference type="NCBI Taxonomy" id="1255656"/>
    <lineage>
        <taxon>Bacteria</taxon>
        <taxon>Bacillati</taxon>
        <taxon>Actinomycetota</taxon>
        <taxon>Actinomycetes</taxon>
        <taxon>Micrococcales</taxon>
        <taxon>Microbacteriaceae</taxon>
        <taxon>Agrococcus</taxon>
    </lineage>
</organism>
<name>A0A1R4G4R9_9MICO</name>
<evidence type="ECO:0000313" key="3">
    <source>
        <dbReference type="Proteomes" id="UP000195787"/>
    </source>
</evidence>
<evidence type="ECO:0000313" key="2">
    <source>
        <dbReference type="EMBL" id="SJM63146.1"/>
    </source>
</evidence>
<evidence type="ECO:0000259" key="1">
    <source>
        <dbReference type="PROSITE" id="PS51459"/>
    </source>
</evidence>
<dbReference type="EMBL" id="FUHU01000038">
    <property type="protein sequence ID" value="SJM63146.1"/>
    <property type="molecule type" value="Genomic_DNA"/>
</dbReference>
<accession>A0A1R4G4R9</accession>
<gene>
    <name evidence="2" type="ORF">CZ674_08705</name>
</gene>
<proteinExistence type="predicted"/>
<protein>
    <recommendedName>
        <fullName evidence="1">Fido domain-containing protein</fullName>
    </recommendedName>
</protein>
<reference evidence="2 3" key="1">
    <citation type="submission" date="2017-02" db="EMBL/GenBank/DDBJ databases">
        <authorList>
            <person name="Peterson S.W."/>
        </authorList>
    </citation>
    <scope>NUCLEOTIDE SEQUENCE [LARGE SCALE GENOMIC DNA]</scope>
    <source>
        <strain evidence="2 3">LMG 22410</strain>
    </source>
</reference>
<keyword evidence="3" id="KW-1185">Reference proteome</keyword>